<comment type="caution">
    <text evidence="4">The sequence shown here is derived from an EMBL/GenBank/DDBJ whole genome shotgun (WGS) entry which is preliminary data.</text>
</comment>
<keyword evidence="5" id="KW-1185">Reference proteome</keyword>
<dbReference type="InterPro" id="IPR005061">
    <property type="entry name" value="Ist1"/>
</dbReference>
<dbReference type="PANTHER" id="PTHR12161:SF5">
    <property type="entry name" value="IST1 HOMOLOG"/>
    <property type="match status" value="1"/>
</dbReference>
<sequence length="318" mass="35567">MSKLHSFFNKSFKASKCVTLLKLTIPRINLLRNRREVQLKQMRNDLAKLLEAGQEAKASVKLIELLSIQAPSQEKKLNLLKEIAVEHKLDWDPTALETKFFKKHEDLLNGPIQVRSQCESKLPLPEEKHNDKPHTSIGRKESKQFMPLISGPSTSPKLFSNRCGDSTPSLSGTRTEANLDLQDVVAAAETVAASKLTKKNIAHVPDSSFENPFYASVANKSETEKEHLTEENTADDSDCGAVHDMELDHAFPCFHSSSFPSFDTLKEEYGSSSLHNPSVLADKSSHPQPKRLPSVDDYMSFPYPNLFASQNSIQDLIH</sequence>
<dbReference type="EMBL" id="JBGMDY010000008">
    <property type="protein sequence ID" value="KAL2324696.1"/>
    <property type="molecule type" value="Genomic_DNA"/>
</dbReference>
<evidence type="ECO:0000256" key="2">
    <source>
        <dbReference type="SAM" id="Coils"/>
    </source>
</evidence>
<dbReference type="Gene3D" id="1.20.1260.60">
    <property type="entry name" value="Vacuolar protein sorting-associated protein Ist1"/>
    <property type="match status" value="2"/>
</dbReference>
<comment type="similarity">
    <text evidence="1">Belongs to the IST1 family.</text>
</comment>
<feature type="compositionally biased region" description="Polar residues" evidence="3">
    <location>
        <begin position="151"/>
        <end position="171"/>
    </location>
</feature>
<proteinExistence type="inferred from homology"/>
<dbReference type="Proteomes" id="UP001603857">
    <property type="component" value="Unassembled WGS sequence"/>
</dbReference>
<dbReference type="AlphaFoldDB" id="A0ABD1LMK1"/>
<name>A0ABD1LMK1_9FABA</name>
<feature type="compositionally biased region" description="Basic and acidic residues" evidence="3">
    <location>
        <begin position="124"/>
        <end position="143"/>
    </location>
</feature>
<reference evidence="4 5" key="1">
    <citation type="submission" date="2024-08" db="EMBL/GenBank/DDBJ databases">
        <title>Insights into the chromosomal genome structure of Flemingia macrophylla.</title>
        <authorList>
            <person name="Ding Y."/>
            <person name="Zhao Y."/>
            <person name="Bi W."/>
            <person name="Wu M."/>
            <person name="Zhao G."/>
            <person name="Gong Y."/>
            <person name="Li W."/>
            <person name="Zhang P."/>
        </authorList>
    </citation>
    <scope>NUCLEOTIDE SEQUENCE [LARGE SCALE GENOMIC DNA]</scope>
    <source>
        <strain evidence="4">DYQJB</strain>
        <tissue evidence="4">Leaf</tissue>
    </source>
</reference>
<evidence type="ECO:0008006" key="6">
    <source>
        <dbReference type="Google" id="ProtNLM"/>
    </source>
</evidence>
<keyword evidence="2" id="KW-0175">Coiled coil</keyword>
<feature type="region of interest" description="Disordered" evidence="3">
    <location>
        <begin position="276"/>
        <end position="295"/>
    </location>
</feature>
<dbReference type="InterPro" id="IPR042277">
    <property type="entry name" value="IST1-like"/>
</dbReference>
<organism evidence="4 5">
    <name type="scientific">Flemingia macrophylla</name>
    <dbReference type="NCBI Taxonomy" id="520843"/>
    <lineage>
        <taxon>Eukaryota</taxon>
        <taxon>Viridiplantae</taxon>
        <taxon>Streptophyta</taxon>
        <taxon>Embryophyta</taxon>
        <taxon>Tracheophyta</taxon>
        <taxon>Spermatophyta</taxon>
        <taxon>Magnoliopsida</taxon>
        <taxon>eudicotyledons</taxon>
        <taxon>Gunneridae</taxon>
        <taxon>Pentapetalae</taxon>
        <taxon>rosids</taxon>
        <taxon>fabids</taxon>
        <taxon>Fabales</taxon>
        <taxon>Fabaceae</taxon>
        <taxon>Papilionoideae</taxon>
        <taxon>50 kb inversion clade</taxon>
        <taxon>NPAAA clade</taxon>
        <taxon>indigoferoid/millettioid clade</taxon>
        <taxon>Phaseoleae</taxon>
        <taxon>Flemingia</taxon>
    </lineage>
</organism>
<feature type="region of interest" description="Disordered" evidence="3">
    <location>
        <begin position="121"/>
        <end position="171"/>
    </location>
</feature>
<feature type="coiled-coil region" evidence="2">
    <location>
        <begin position="32"/>
        <end position="59"/>
    </location>
</feature>
<accession>A0ABD1LMK1</accession>
<protein>
    <recommendedName>
        <fullName evidence="6">IST1-like protein</fullName>
    </recommendedName>
</protein>
<dbReference type="PANTHER" id="PTHR12161">
    <property type="entry name" value="IST1 FAMILY MEMBER"/>
    <property type="match status" value="1"/>
</dbReference>
<dbReference type="Pfam" id="PF03398">
    <property type="entry name" value="Ist1"/>
    <property type="match status" value="1"/>
</dbReference>
<gene>
    <name evidence="4" type="ORF">Fmac_023754</name>
</gene>
<evidence type="ECO:0000256" key="1">
    <source>
        <dbReference type="ARBA" id="ARBA00005536"/>
    </source>
</evidence>
<evidence type="ECO:0000313" key="4">
    <source>
        <dbReference type="EMBL" id="KAL2324696.1"/>
    </source>
</evidence>
<evidence type="ECO:0000256" key="3">
    <source>
        <dbReference type="SAM" id="MobiDB-lite"/>
    </source>
</evidence>
<evidence type="ECO:0000313" key="5">
    <source>
        <dbReference type="Proteomes" id="UP001603857"/>
    </source>
</evidence>